<evidence type="ECO:0000256" key="1">
    <source>
        <dbReference type="SAM" id="SignalP"/>
    </source>
</evidence>
<dbReference type="AlphaFoldDB" id="A0AAD4QZI6"/>
<evidence type="ECO:0000313" key="3">
    <source>
        <dbReference type="Proteomes" id="UP001201812"/>
    </source>
</evidence>
<accession>A0AAD4QZI6</accession>
<protein>
    <recommendedName>
        <fullName evidence="4">Secreted protein</fullName>
    </recommendedName>
</protein>
<evidence type="ECO:0008006" key="4">
    <source>
        <dbReference type="Google" id="ProtNLM"/>
    </source>
</evidence>
<feature type="signal peptide" evidence="1">
    <location>
        <begin position="1"/>
        <end position="20"/>
    </location>
</feature>
<proteinExistence type="predicted"/>
<evidence type="ECO:0000313" key="2">
    <source>
        <dbReference type="EMBL" id="KAI1699935.1"/>
    </source>
</evidence>
<sequence length="145" mass="16198">MACYKYFLVISCVLVQQSIARSSHRHTYQRSDNIGDANEECRKTAALISSYLPACKSTCATEDRTAWPIAWMNFVWCRPRIIREQNAELEGAGMAAMAAGRYIVPCDPNGVPEIEQDEVDLIVQGSRNERTKNVGEGKVVKNSIN</sequence>
<dbReference type="Proteomes" id="UP001201812">
    <property type="component" value="Unassembled WGS sequence"/>
</dbReference>
<name>A0AAD4QZI6_9BILA</name>
<dbReference type="EMBL" id="JAKKPZ010000162">
    <property type="protein sequence ID" value="KAI1699935.1"/>
    <property type="molecule type" value="Genomic_DNA"/>
</dbReference>
<gene>
    <name evidence="2" type="ORF">DdX_17028</name>
</gene>
<keyword evidence="1" id="KW-0732">Signal</keyword>
<comment type="caution">
    <text evidence="2">The sequence shown here is derived from an EMBL/GenBank/DDBJ whole genome shotgun (WGS) entry which is preliminary data.</text>
</comment>
<reference evidence="2" key="1">
    <citation type="submission" date="2022-01" db="EMBL/GenBank/DDBJ databases">
        <title>Genome Sequence Resource for Two Populations of Ditylenchus destructor, the Migratory Endoparasitic Phytonematode.</title>
        <authorList>
            <person name="Zhang H."/>
            <person name="Lin R."/>
            <person name="Xie B."/>
        </authorList>
    </citation>
    <scope>NUCLEOTIDE SEQUENCE</scope>
    <source>
        <strain evidence="2">BazhouSP</strain>
    </source>
</reference>
<feature type="chain" id="PRO_5041949950" description="Secreted protein" evidence="1">
    <location>
        <begin position="21"/>
        <end position="145"/>
    </location>
</feature>
<organism evidence="2 3">
    <name type="scientific">Ditylenchus destructor</name>
    <dbReference type="NCBI Taxonomy" id="166010"/>
    <lineage>
        <taxon>Eukaryota</taxon>
        <taxon>Metazoa</taxon>
        <taxon>Ecdysozoa</taxon>
        <taxon>Nematoda</taxon>
        <taxon>Chromadorea</taxon>
        <taxon>Rhabditida</taxon>
        <taxon>Tylenchina</taxon>
        <taxon>Tylenchomorpha</taxon>
        <taxon>Sphaerularioidea</taxon>
        <taxon>Anguinidae</taxon>
        <taxon>Anguininae</taxon>
        <taxon>Ditylenchus</taxon>
    </lineage>
</organism>
<keyword evidence="3" id="KW-1185">Reference proteome</keyword>